<reference evidence="6" key="2">
    <citation type="submission" date="2020-04" db="EMBL/GenBank/DDBJ databases">
        <authorList>
            <consortium name="NCBI Genome Project"/>
        </authorList>
    </citation>
    <scope>NUCLEOTIDE SEQUENCE</scope>
    <source>
        <strain evidence="6">CBS 781.70</strain>
    </source>
</reference>
<dbReference type="EMBL" id="ML975202">
    <property type="protein sequence ID" value="KAF1807899.1"/>
    <property type="molecule type" value="Genomic_DNA"/>
</dbReference>
<dbReference type="AlphaFoldDB" id="A0A6G1FQD5"/>
<dbReference type="Pfam" id="PF22939">
    <property type="entry name" value="WHD_GPIID"/>
    <property type="match status" value="1"/>
</dbReference>
<dbReference type="Pfam" id="PF24883">
    <property type="entry name" value="NPHP3_N"/>
    <property type="match status" value="1"/>
</dbReference>
<dbReference type="RefSeq" id="XP_033529530.1">
    <property type="nucleotide sequence ID" value="XM_033676882.1"/>
</dbReference>
<keyword evidence="5" id="KW-1185">Reference proteome</keyword>
<dbReference type="PANTHER" id="PTHR10039:SF15">
    <property type="entry name" value="NACHT DOMAIN-CONTAINING PROTEIN"/>
    <property type="match status" value="1"/>
</dbReference>
<proteinExistence type="predicted"/>
<dbReference type="PROSITE" id="PS50837">
    <property type="entry name" value="NACHT"/>
    <property type="match status" value="1"/>
</dbReference>
<accession>A0A6G1FQD5</accession>
<name>A0A6G1FQD5_9PEZI</name>
<protein>
    <submittedName>
        <fullName evidence="4 6">Ankyrin</fullName>
    </submittedName>
</protein>
<organism evidence="4">
    <name type="scientific">Eremomyces bilateralis CBS 781.70</name>
    <dbReference type="NCBI Taxonomy" id="1392243"/>
    <lineage>
        <taxon>Eukaryota</taxon>
        <taxon>Fungi</taxon>
        <taxon>Dikarya</taxon>
        <taxon>Ascomycota</taxon>
        <taxon>Pezizomycotina</taxon>
        <taxon>Dothideomycetes</taxon>
        <taxon>Dothideomycetes incertae sedis</taxon>
        <taxon>Eremomycetales</taxon>
        <taxon>Eremomycetaceae</taxon>
        <taxon>Eremomyces</taxon>
    </lineage>
</organism>
<dbReference type="Gene3D" id="3.40.50.300">
    <property type="entry name" value="P-loop containing nucleotide triphosphate hydrolases"/>
    <property type="match status" value="1"/>
</dbReference>
<dbReference type="InterPro" id="IPR007111">
    <property type="entry name" value="NACHT_NTPase"/>
</dbReference>
<dbReference type="GeneID" id="54417452"/>
<reference evidence="6" key="3">
    <citation type="submission" date="2025-04" db="UniProtKB">
        <authorList>
            <consortium name="RefSeq"/>
        </authorList>
    </citation>
    <scope>IDENTIFICATION</scope>
    <source>
        <strain evidence="6">CBS 781.70</strain>
    </source>
</reference>
<feature type="domain" description="NACHT" evidence="3">
    <location>
        <begin position="52"/>
        <end position="194"/>
    </location>
</feature>
<dbReference type="SMART" id="SM00248">
    <property type="entry name" value="ANK"/>
    <property type="match status" value="4"/>
</dbReference>
<dbReference type="InterPro" id="IPR027417">
    <property type="entry name" value="P-loop_NTPase"/>
</dbReference>
<evidence type="ECO:0000256" key="1">
    <source>
        <dbReference type="ARBA" id="ARBA00022737"/>
    </source>
</evidence>
<evidence type="ECO:0000256" key="2">
    <source>
        <dbReference type="PROSITE-ProRule" id="PRU00023"/>
    </source>
</evidence>
<evidence type="ECO:0000313" key="5">
    <source>
        <dbReference type="Proteomes" id="UP000504638"/>
    </source>
</evidence>
<dbReference type="Pfam" id="PF12796">
    <property type="entry name" value="Ank_2"/>
    <property type="match status" value="1"/>
</dbReference>
<dbReference type="SUPFAM" id="SSF52540">
    <property type="entry name" value="P-loop containing nucleoside triphosphate hydrolases"/>
    <property type="match status" value="1"/>
</dbReference>
<dbReference type="InterPro" id="IPR056884">
    <property type="entry name" value="NPHP3-like_N"/>
</dbReference>
<dbReference type="InterPro" id="IPR054471">
    <property type="entry name" value="GPIID_WHD"/>
</dbReference>
<dbReference type="Proteomes" id="UP000504638">
    <property type="component" value="Unplaced"/>
</dbReference>
<dbReference type="InterPro" id="IPR002110">
    <property type="entry name" value="Ankyrin_rpt"/>
</dbReference>
<dbReference type="OrthoDB" id="195446at2759"/>
<dbReference type="PROSITE" id="PS50088">
    <property type="entry name" value="ANK_REPEAT"/>
    <property type="match status" value="1"/>
</dbReference>
<dbReference type="PANTHER" id="PTHR10039">
    <property type="entry name" value="AMELOGENIN"/>
    <property type="match status" value="1"/>
</dbReference>
<evidence type="ECO:0000259" key="3">
    <source>
        <dbReference type="PROSITE" id="PS50837"/>
    </source>
</evidence>
<sequence length="689" mass="77191">MHEANDREVLRWLTQEDPYTKQHQVASKRSAGTGRWFLDSPKFKRWLADEKQTLFCPGLPGSGKTVITSMVVDTLDDTFQADFTIGIAFYYCSFQRDYQQLEELLRSLLLQLGCRMPSLPNALLDLYQNHGARSTRPSVAELFDVLASIVAAMSKVYIVIDALDEMSSSHRRELLLGLFTLQNNSSANLFATSRFIPNIVSRFKGTPSLEIGGTDTESDLIQYMDQRIRKLPAFVQQSPELQDKIKTSVLKASNGMFLPARLQFEELASKRTLTALNAAITSVPEALDELYRKIMRRIENLPQEERHLAKKALSWLTLAERPLKEAELRHALGVEEGSSTFDVKKVPETEDIVTLCEGFVTYGETDETLGLLHMSVYDYLQASMHEWGPDARATVATGCITYLAFNIFHAGFCKSDEEFESRLRNFPLYHYAARHWGNHLHGISPLPKNEICSFLMDQDKVDSASQAMLVSEDNSLQRNYSQGVAKQVTGLHLAAYFGLELVIELLVAEGQSPASKDSDGRTPLWRATEENHVEAMRLLSPMDRTTFIMMLARGEKALTGSLLQAAGPSIRDLRLRTALHIGVLHSDTDIMEQALRCGGDINAKDGDGNAPIQLALQEKKTQAVDWLLNKGAQAADITTENWLQGYGKQKSAIVKLSGDKSGPKEVTFLTLEQFTTEITLYPNEQKRLL</sequence>
<gene>
    <name evidence="4 6" type="ORF">P152DRAFT_406555</name>
</gene>
<evidence type="ECO:0000313" key="6">
    <source>
        <dbReference type="RefSeq" id="XP_033529530.1"/>
    </source>
</evidence>
<reference evidence="4 6" key="1">
    <citation type="submission" date="2020-01" db="EMBL/GenBank/DDBJ databases">
        <authorList>
            <consortium name="DOE Joint Genome Institute"/>
            <person name="Haridas S."/>
            <person name="Albert R."/>
            <person name="Binder M."/>
            <person name="Bloem J."/>
            <person name="Labutti K."/>
            <person name="Salamov A."/>
            <person name="Andreopoulos B."/>
            <person name="Baker S.E."/>
            <person name="Barry K."/>
            <person name="Bills G."/>
            <person name="Bluhm B.H."/>
            <person name="Cannon C."/>
            <person name="Castanera R."/>
            <person name="Culley D.E."/>
            <person name="Daum C."/>
            <person name="Ezra D."/>
            <person name="Gonzalez J.B."/>
            <person name="Henrissat B."/>
            <person name="Kuo A."/>
            <person name="Liang C."/>
            <person name="Lipzen A."/>
            <person name="Lutzoni F."/>
            <person name="Magnuson J."/>
            <person name="Mondo S."/>
            <person name="Nolan M."/>
            <person name="Ohm R."/>
            <person name="Pangilinan J."/>
            <person name="Park H.-J."/>
            <person name="Ramirez L."/>
            <person name="Alfaro M."/>
            <person name="Sun H."/>
            <person name="Tritt A."/>
            <person name="Yoshinaga Y."/>
            <person name="Zwiers L.-H."/>
            <person name="Turgeon B.G."/>
            <person name="Goodwin S.B."/>
            <person name="Spatafora J.W."/>
            <person name="Crous P.W."/>
            <person name="Grigoriev I.V."/>
        </authorList>
    </citation>
    <scope>NUCLEOTIDE SEQUENCE</scope>
    <source>
        <strain evidence="4 6">CBS 781.70</strain>
    </source>
</reference>
<dbReference type="SUPFAM" id="SSF48403">
    <property type="entry name" value="Ankyrin repeat"/>
    <property type="match status" value="1"/>
</dbReference>
<evidence type="ECO:0000313" key="4">
    <source>
        <dbReference type="EMBL" id="KAF1807899.1"/>
    </source>
</evidence>
<feature type="repeat" description="ANK" evidence="2">
    <location>
        <begin position="574"/>
        <end position="606"/>
    </location>
</feature>
<dbReference type="InterPro" id="IPR036770">
    <property type="entry name" value="Ankyrin_rpt-contain_sf"/>
</dbReference>
<keyword evidence="1" id="KW-0677">Repeat</keyword>
<dbReference type="Gene3D" id="1.25.40.20">
    <property type="entry name" value="Ankyrin repeat-containing domain"/>
    <property type="match status" value="1"/>
</dbReference>
<keyword evidence="2" id="KW-0040">ANK repeat</keyword>